<dbReference type="SUPFAM" id="SSF52540">
    <property type="entry name" value="P-loop containing nucleoside triphosphate hydrolases"/>
    <property type="match status" value="1"/>
</dbReference>
<evidence type="ECO:0000313" key="3">
    <source>
        <dbReference type="EMBL" id="VAX23285.1"/>
    </source>
</evidence>
<feature type="non-terminal residue" evidence="3">
    <location>
        <position position="344"/>
    </location>
</feature>
<dbReference type="AlphaFoldDB" id="A0A3B1CVR2"/>
<name>A0A3B1CVR2_9ZZZZ</name>
<evidence type="ECO:0000259" key="2">
    <source>
        <dbReference type="Pfam" id="PF13635"/>
    </source>
</evidence>
<dbReference type="PANTHER" id="PTHR33295">
    <property type="entry name" value="ATPASE"/>
    <property type="match status" value="1"/>
</dbReference>
<reference evidence="3" key="1">
    <citation type="submission" date="2018-06" db="EMBL/GenBank/DDBJ databases">
        <authorList>
            <person name="Zhirakovskaya E."/>
        </authorList>
    </citation>
    <scope>NUCLEOTIDE SEQUENCE</scope>
</reference>
<feature type="domain" description="DUF4143" evidence="2">
    <location>
        <begin position="223"/>
        <end position="344"/>
    </location>
</feature>
<proteinExistence type="predicted"/>
<dbReference type="Pfam" id="PF13173">
    <property type="entry name" value="AAA_14"/>
    <property type="match status" value="1"/>
</dbReference>
<dbReference type="EMBL" id="UOGD01000247">
    <property type="protein sequence ID" value="VAX23285.1"/>
    <property type="molecule type" value="Genomic_DNA"/>
</dbReference>
<dbReference type="Pfam" id="PF13635">
    <property type="entry name" value="DUF4143"/>
    <property type="match status" value="1"/>
</dbReference>
<dbReference type="Gene3D" id="3.40.50.300">
    <property type="entry name" value="P-loop containing nucleotide triphosphate hydrolases"/>
    <property type="match status" value="1"/>
</dbReference>
<sequence>MKRALYKELLHWKNNSNRKPLLLQGSRQVGKTYLINKFAEGEYSNYIYLNFEQNPDLRTLFLGDLSPQNIVNNISLYISKKIVSSNTLIFFDEIQAAPEAITSLKYFYEQAPEYHIVSAGSLLGVSVGKKSSFPVGKVNFMTLYPMSFTEYLIAFGEELLIERLMEIKVIEPLPEVIHEKLLNYLKIYLYLGGMPEVLQSYLENKDVALARKIQNEILEAYSRDFSKYTDKSQAIKTSELWNSIPYQLAKENKKFKYSNVRKNARASLFEQTIEWLKKAGLINAAYNISVPKLPLAGYADRTKFKIYLLDTGLLGAMLDLTSDVIIKGSKLFSEYNGAFIENFI</sequence>
<accession>A0A3B1CVR2</accession>
<protein>
    <submittedName>
        <fullName evidence="3">Predicted ATPase (AAA+ superfamily)</fullName>
    </submittedName>
</protein>
<dbReference type="InterPro" id="IPR027417">
    <property type="entry name" value="P-loop_NTPase"/>
</dbReference>
<feature type="domain" description="AAA" evidence="1">
    <location>
        <begin position="17"/>
        <end position="152"/>
    </location>
</feature>
<gene>
    <name evidence="3" type="ORF">MNBD_IGNAVI01-483</name>
</gene>
<evidence type="ECO:0000259" key="1">
    <source>
        <dbReference type="Pfam" id="PF13173"/>
    </source>
</evidence>
<dbReference type="InterPro" id="IPR025420">
    <property type="entry name" value="DUF4143"/>
</dbReference>
<dbReference type="InterPro" id="IPR041682">
    <property type="entry name" value="AAA_14"/>
</dbReference>
<dbReference type="PANTHER" id="PTHR33295:SF7">
    <property type="entry name" value="ATPASE"/>
    <property type="match status" value="1"/>
</dbReference>
<organism evidence="3">
    <name type="scientific">hydrothermal vent metagenome</name>
    <dbReference type="NCBI Taxonomy" id="652676"/>
    <lineage>
        <taxon>unclassified sequences</taxon>
        <taxon>metagenomes</taxon>
        <taxon>ecological metagenomes</taxon>
    </lineage>
</organism>